<dbReference type="InterPro" id="IPR003439">
    <property type="entry name" value="ABC_transporter-like_ATP-bd"/>
</dbReference>
<sequence length="223" mass="25332">MTVEIELRNISKQFSGHEILKDIQLNIAQGQTVGIVGGNGSGKSVLFKLICGFEVPTKGQVIIRNQVLGEQFDFPEGVGVFINEPGYIELFSGFKNLQYLAAIKNRINNKQIEEAMQLVGLNPKNKTKVKDYSLGMKQKLGIAQAIMENQHILILDEPFNALDYKTYQDVKEIIKNLKEQQKTILLTSHHFADIEELCDEIYVIEESELIPLTDNFKQQFMKK</sequence>
<comment type="caution">
    <text evidence="6">The sequence shown here is derived from an EMBL/GenBank/DDBJ whole genome shotgun (WGS) entry which is preliminary data.</text>
</comment>
<dbReference type="PANTHER" id="PTHR42711:SF5">
    <property type="entry name" value="ABC TRANSPORTER ATP-BINDING PROTEIN NATA"/>
    <property type="match status" value="1"/>
</dbReference>
<evidence type="ECO:0000313" key="7">
    <source>
        <dbReference type="Proteomes" id="UP000789833"/>
    </source>
</evidence>
<feature type="domain" description="ABC transporter" evidence="5">
    <location>
        <begin position="5"/>
        <end position="221"/>
    </location>
</feature>
<proteinExistence type="inferred from homology"/>
<dbReference type="InterPro" id="IPR017871">
    <property type="entry name" value="ABC_transporter-like_CS"/>
</dbReference>
<evidence type="ECO:0000256" key="4">
    <source>
        <dbReference type="ARBA" id="ARBA00022840"/>
    </source>
</evidence>
<keyword evidence="7" id="KW-1185">Reference proteome</keyword>
<dbReference type="InterPro" id="IPR027417">
    <property type="entry name" value="P-loop_NTPase"/>
</dbReference>
<dbReference type="PROSITE" id="PS00211">
    <property type="entry name" value="ABC_TRANSPORTER_1"/>
    <property type="match status" value="1"/>
</dbReference>
<comment type="similarity">
    <text evidence="1">Belongs to the ABC transporter superfamily.</text>
</comment>
<evidence type="ECO:0000256" key="1">
    <source>
        <dbReference type="ARBA" id="ARBA00005417"/>
    </source>
</evidence>
<protein>
    <submittedName>
        <fullName evidence="6">Bacitracin transport ATP-binding protein BcrA</fullName>
    </submittedName>
</protein>
<dbReference type="PANTHER" id="PTHR42711">
    <property type="entry name" value="ABC TRANSPORTER ATP-BINDING PROTEIN"/>
    <property type="match status" value="1"/>
</dbReference>
<reference evidence="6 7" key="1">
    <citation type="submission" date="2021-10" db="EMBL/GenBank/DDBJ databases">
        <authorList>
            <person name="Criscuolo A."/>
        </authorList>
    </citation>
    <scope>NUCLEOTIDE SEQUENCE [LARGE SCALE GENOMIC DNA]</scope>
    <source>
        <strain evidence="7">CIP 111883</strain>
    </source>
</reference>
<dbReference type="SMART" id="SM00382">
    <property type="entry name" value="AAA"/>
    <property type="match status" value="1"/>
</dbReference>
<dbReference type="CDD" id="cd03230">
    <property type="entry name" value="ABC_DR_subfamily_A"/>
    <property type="match status" value="1"/>
</dbReference>
<dbReference type="EMBL" id="CAKJTJ010000035">
    <property type="protein sequence ID" value="CAG9623097.1"/>
    <property type="molecule type" value="Genomic_DNA"/>
</dbReference>
<dbReference type="GO" id="GO:0005524">
    <property type="term" value="F:ATP binding"/>
    <property type="evidence" value="ECO:0007669"/>
    <property type="project" value="UniProtKB-KW"/>
</dbReference>
<evidence type="ECO:0000256" key="3">
    <source>
        <dbReference type="ARBA" id="ARBA00022741"/>
    </source>
</evidence>
<keyword evidence="3" id="KW-0547">Nucleotide-binding</keyword>
<keyword evidence="2" id="KW-0813">Transport</keyword>
<dbReference type="RefSeq" id="WP_230504231.1">
    <property type="nucleotide sequence ID" value="NZ_CAKJTJ010000035.1"/>
</dbReference>
<dbReference type="InterPro" id="IPR050763">
    <property type="entry name" value="ABC_transporter_ATP-binding"/>
</dbReference>
<organism evidence="6 7">
    <name type="scientific">Sutcliffiella rhizosphaerae</name>
    <dbReference type="NCBI Taxonomy" id="2880967"/>
    <lineage>
        <taxon>Bacteria</taxon>
        <taxon>Bacillati</taxon>
        <taxon>Bacillota</taxon>
        <taxon>Bacilli</taxon>
        <taxon>Bacillales</taxon>
        <taxon>Bacillaceae</taxon>
        <taxon>Sutcliffiella</taxon>
    </lineage>
</organism>
<dbReference type="Gene3D" id="3.40.50.300">
    <property type="entry name" value="P-loop containing nucleotide triphosphate hydrolases"/>
    <property type="match status" value="1"/>
</dbReference>
<dbReference type="SUPFAM" id="SSF52540">
    <property type="entry name" value="P-loop containing nucleoside triphosphate hydrolases"/>
    <property type="match status" value="1"/>
</dbReference>
<name>A0ABM8YT09_9BACI</name>
<keyword evidence="4 6" id="KW-0067">ATP-binding</keyword>
<dbReference type="Pfam" id="PF00005">
    <property type="entry name" value="ABC_tran"/>
    <property type="match status" value="1"/>
</dbReference>
<dbReference type="InterPro" id="IPR003593">
    <property type="entry name" value="AAA+_ATPase"/>
</dbReference>
<evidence type="ECO:0000313" key="6">
    <source>
        <dbReference type="EMBL" id="CAG9623097.1"/>
    </source>
</evidence>
<evidence type="ECO:0000259" key="5">
    <source>
        <dbReference type="PROSITE" id="PS50893"/>
    </source>
</evidence>
<dbReference type="Proteomes" id="UP000789833">
    <property type="component" value="Unassembled WGS sequence"/>
</dbReference>
<evidence type="ECO:0000256" key="2">
    <source>
        <dbReference type="ARBA" id="ARBA00022448"/>
    </source>
</evidence>
<accession>A0ABM8YT09</accession>
<dbReference type="PROSITE" id="PS50893">
    <property type="entry name" value="ABC_TRANSPORTER_2"/>
    <property type="match status" value="1"/>
</dbReference>
<gene>
    <name evidence="6" type="primary">bcrA_2</name>
    <name evidence="6" type="ORF">BACCIP111883_03893</name>
</gene>